<feature type="compositionally biased region" description="Polar residues" evidence="1">
    <location>
        <begin position="1"/>
        <end position="11"/>
    </location>
</feature>
<sequence>MVTIPVPQSATAPGVSPWGNATAATNDNGTTGHNTTTNRTNDNGTAGHNTTTNHNTTTIVPPALVIPVPKPPPSRPVDRHLGVGLGSALGFAVVVVFLAVWHIVTSSRERRRRQLLQRRRARVAGIVGCKPNPVSKSESESESKETWQAKGKGRTGTTKHTEKKAPPRGTHAQRDLPTRPASQPDRPPLPTAAAVAAESSSSGAGAGAAFDPASLPHYGTPAWLHAASLGAAVLAPVGLALPPRGMSMRTVLLAAGAFFATSQLAYDYTGRSLYQRAGAAAAGRRAWAEQQQQQQAAKPSGEPADRAATPTQPPPASTSSREWVRERARREKEVLESGGGYWDLITEQIGEVWADLRGKGAPGGGQPEKQDKQDKPDTK</sequence>
<accession>A0A167TC31</accession>
<proteinExistence type="predicted"/>
<feature type="compositionally biased region" description="Low complexity" evidence="1">
    <location>
        <begin position="285"/>
        <end position="297"/>
    </location>
</feature>
<keyword evidence="2" id="KW-1133">Transmembrane helix</keyword>
<feature type="region of interest" description="Disordered" evidence="1">
    <location>
        <begin position="355"/>
        <end position="379"/>
    </location>
</feature>
<evidence type="ECO:0000313" key="3">
    <source>
        <dbReference type="EMBL" id="OAA60441.1"/>
    </source>
</evidence>
<feature type="region of interest" description="Disordered" evidence="1">
    <location>
        <begin position="285"/>
        <end position="337"/>
    </location>
</feature>
<feature type="region of interest" description="Disordered" evidence="1">
    <location>
        <begin position="127"/>
        <end position="207"/>
    </location>
</feature>
<keyword evidence="2" id="KW-0472">Membrane</keyword>
<keyword evidence="4" id="KW-1185">Reference proteome</keyword>
<comment type="caution">
    <text evidence="3">The sequence shown here is derived from an EMBL/GenBank/DDBJ whole genome shotgun (WGS) entry which is preliminary data.</text>
</comment>
<feature type="region of interest" description="Disordered" evidence="1">
    <location>
        <begin position="1"/>
        <end position="61"/>
    </location>
</feature>
<feature type="compositionally biased region" description="Low complexity" evidence="1">
    <location>
        <begin position="19"/>
        <end position="61"/>
    </location>
</feature>
<feature type="compositionally biased region" description="Basic and acidic residues" evidence="1">
    <location>
        <begin position="137"/>
        <end position="147"/>
    </location>
</feature>
<protein>
    <submittedName>
        <fullName evidence="3">Uncharacterized protein</fullName>
    </submittedName>
</protein>
<dbReference type="AlphaFoldDB" id="A0A167TC31"/>
<dbReference type="OrthoDB" id="5411041at2759"/>
<reference evidence="3 4" key="1">
    <citation type="journal article" date="2016" name="Genome Biol. Evol.">
        <title>Divergent and convergent evolution of fungal pathogenicity.</title>
        <authorList>
            <person name="Shang Y."/>
            <person name="Xiao G."/>
            <person name="Zheng P."/>
            <person name="Cen K."/>
            <person name="Zhan S."/>
            <person name="Wang C."/>
        </authorList>
    </citation>
    <scope>NUCLEOTIDE SEQUENCE [LARGE SCALE GENOMIC DNA]</scope>
    <source>
        <strain evidence="3 4">RCEF 264</strain>
    </source>
</reference>
<evidence type="ECO:0000256" key="2">
    <source>
        <dbReference type="SAM" id="Phobius"/>
    </source>
</evidence>
<feature type="transmembrane region" description="Helical" evidence="2">
    <location>
        <begin position="81"/>
        <end position="104"/>
    </location>
</feature>
<dbReference type="Proteomes" id="UP000076874">
    <property type="component" value="Unassembled WGS sequence"/>
</dbReference>
<dbReference type="EMBL" id="AZHD01000009">
    <property type="protein sequence ID" value="OAA60441.1"/>
    <property type="molecule type" value="Genomic_DNA"/>
</dbReference>
<feature type="compositionally biased region" description="Basic and acidic residues" evidence="1">
    <location>
        <begin position="322"/>
        <end position="335"/>
    </location>
</feature>
<feature type="compositionally biased region" description="Low complexity" evidence="1">
    <location>
        <begin position="192"/>
        <end position="207"/>
    </location>
</feature>
<evidence type="ECO:0000256" key="1">
    <source>
        <dbReference type="SAM" id="MobiDB-lite"/>
    </source>
</evidence>
<evidence type="ECO:0000313" key="4">
    <source>
        <dbReference type="Proteomes" id="UP000076874"/>
    </source>
</evidence>
<gene>
    <name evidence="3" type="ORF">SPI_05565</name>
</gene>
<name>A0A167TC31_9HYPO</name>
<feature type="compositionally biased region" description="Basic and acidic residues" evidence="1">
    <location>
        <begin position="368"/>
        <end position="379"/>
    </location>
</feature>
<organism evidence="3 4">
    <name type="scientific">Niveomyces insectorum RCEF 264</name>
    <dbReference type="NCBI Taxonomy" id="1081102"/>
    <lineage>
        <taxon>Eukaryota</taxon>
        <taxon>Fungi</taxon>
        <taxon>Dikarya</taxon>
        <taxon>Ascomycota</taxon>
        <taxon>Pezizomycotina</taxon>
        <taxon>Sordariomycetes</taxon>
        <taxon>Hypocreomycetidae</taxon>
        <taxon>Hypocreales</taxon>
        <taxon>Cordycipitaceae</taxon>
        <taxon>Niveomyces</taxon>
    </lineage>
</organism>
<keyword evidence="2" id="KW-0812">Transmembrane</keyword>